<protein>
    <recommendedName>
        <fullName evidence="2">Rhodopsin domain-containing protein</fullName>
    </recommendedName>
</protein>
<sequence length="365" mass="39720">MARFAVDTPSDHRASLWIATLLSICYSTLTLILRLWVKLSTLGVDDAVMGLAHLLAYAEQGIIIYRICKSDSVELYRPEEGGAVSWWQVAQASRALYILTLAACKIALVMLLRRIFLRAQAMHAPMLCWAVLGVILVSATGSVAAATAVCEPDIGPATDRASPCPGLANRWLAITITDCITEVAIIALASILVFQLQMRLQDKVTVMTAFAWRLGLIAFAALHYSSFANSIHEGSGGLPGTLTIVWEQAGMFYAIGSATWPFSKSFVKSFDTSPLVGVTMTGSSKNHYGTGEGTAGATKTEEPVTRDVENLRYRMRMDKFRHIARASASGKVENEDSNSFGSQEMIIRRDDTVDISFEDGPVNRA</sequence>
<organism evidence="3 4">
    <name type="scientific">Recurvomyces mirabilis</name>
    <dbReference type="NCBI Taxonomy" id="574656"/>
    <lineage>
        <taxon>Eukaryota</taxon>
        <taxon>Fungi</taxon>
        <taxon>Dikarya</taxon>
        <taxon>Ascomycota</taxon>
        <taxon>Pezizomycotina</taxon>
        <taxon>Dothideomycetes</taxon>
        <taxon>Dothideomycetidae</taxon>
        <taxon>Mycosphaerellales</taxon>
        <taxon>Teratosphaeriaceae</taxon>
        <taxon>Recurvomyces</taxon>
    </lineage>
</organism>
<feature type="transmembrane region" description="Helical" evidence="1">
    <location>
        <begin position="206"/>
        <end position="224"/>
    </location>
</feature>
<gene>
    <name evidence="3" type="ORF">LTR78_001810</name>
</gene>
<keyword evidence="4" id="KW-1185">Reference proteome</keyword>
<keyword evidence="1" id="KW-1133">Transmembrane helix</keyword>
<comment type="caution">
    <text evidence="3">The sequence shown here is derived from an EMBL/GenBank/DDBJ whole genome shotgun (WGS) entry which is preliminary data.</text>
</comment>
<feature type="transmembrane region" description="Helical" evidence="1">
    <location>
        <begin position="95"/>
        <end position="115"/>
    </location>
</feature>
<feature type="transmembrane region" description="Helical" evidence="1">
    <location>
        <begin position="16"/>
        <end position="36"/>
    </location>
</feature>
<feature type="domain" description="Rhodopsin" evidence="2">
    <location>
        <begin position="33"/>
        <end position="266"/>
    </location>
</feature>
<keyword evidence="1" id="KW-0812">Transmembrane</keyword>
<dbReference type="PANTHER" id="PTHR39614">
    <property type="entry name" value="INTEGRAL MEMBRANE PROTEIN"/>
    <property type="match status" value="1"/>
</dbReference>
<name>A0AAE1C563_9PEZI</name>
<dbReference type="AlphaFoldDB" id="A0AAE1C563"/>
<evidence type="ECO:0000313" key="3">
    <source>
        <dbReference type="EMBL" id="KAK3678513.1"/>
    </source>
</evidence>
<dbReference type="EMBL" id="JAUTXT010000004">
    <property type="protein sequence ID" value="KAK3678513.1"/>
    <property type="molecule type" value="Genomic_DNA"/>
</dbReference>
<feature type="transmembrane region" description="Helical" evidence="1">
    <location>
        <begin position="48"/>
        <end position="67"/>
    </location>
</feature>
<evidence type="ECO:0000313" key="4">
    <source>
        <dbReference type="Proteomes" id="UP001274830"/>
    </source>
</evidence>
<accession>A0AAE1C563</accession>
<evidence type="ECO:0000259" key="2">
    <source>
        <dbReference type="Pfam" id="PF20684"/>
    </source>
</evidence>
<dbReference type="Pfam" id="PF20684">
    <property type="entry name" value="Fung_rhodopsin"/>
    <property type="match status" value="1"/>
</dbReference>
<reference evidence="3" key="1">
    <citation type="submission" date="2023-07" db="EMBL/GenBank/DDBJ databases">
        <title>Black Yeasts Isolated from many extreme environments.</title>
        <authorList>
            <person name="Coleine C."/>
            <person name="Stajich J.E."/>
            <person name="Selbmann L."/>
        </authorList>
    </citation>
    <scope>NUCLEOTIDE SEQUENCE</scope>
    <source>
        <strain evidence="3">CCFEE 5485</strain>
    </source>
</reference>
<dbReference type="InterPro" id="IPR049326">
    <property type="entry name" value="Rhodopsin_dom_fungi"/>
</dbReference>
<evidence type="ECO:0000256" key="1">
    <source>
        <dbReference type="SAM" id="Phobius"/>
    </source>
</evidence>
<keyword evidence="1" id="KW-0472">Membrane</keyword>
<proteinExistence type="predicted"/>
<feature type="transmembrane region" description="Helical" evidence="1">
    <location>
        <begin position="127"/>
        <end position="149"/>
    </location>
</feature>
<dbReference type="Proteomes" id="UP001274830">
    <property type="component" value="Unassembled WGS sequence"/>
</dbReference>
<feature type="transmembrane region" description="Helical" evidence="1">
    <location>
        <begin position="169"/>
        <end position="194"/>
    </location>
</feature>
<dbReference type="PANTHER" id="PTHR39614:SF2">
    <property type="entry name" value="INTEGRAL MEMBRANE PROTEIN"/>
    <property type="match status" value="1"/>
</dbReference>